<feature type="domain" description="Rad21/Rec8-like protein C-terminal eukaryotic" evidence="5">
    <location>
        <begin position="525"/>
        <end position="577"/>
    </location>
</feature>
<evidence type="ECO:0000313" key="7">
    <source>
        <dbReference type="EMBL" id="QLQ80372.1"/>
    </source>
</evidence>
<keyword evidence="3" id="KW-0539">Nucleus</keyword>
<protein>
    <recommendedName>
        <fullName evidence="9">Rad21/Rec8-like protein N-terminal domain-containing protein</fullName>
    </recommendedName>
</protein>
<accession>A0A7H9HVG4</accession>
<dbReference type="Gene3D" id="1.10.10.580">
    <property type="entry name" value="Structural maintenance of chromosome 1. Chain E"/>
    <property type="match status" value="1"/>
</dbReference>
<feature type="domain" description="Rad21/Rec8-like protein N-terminal" evidence="6">
    <location>
        <begin position="10"/>
        <end position="115"/>
    </location>
</feature>
<evidence type="ECO:0000259" key="6">
    <source>
        <dbReference type="Pfam" id="PF04825"/>
    </source>
</evidence>
<feature type="compositionally biased region" description="Polar residues" evidence="4">
    <location>
        <begin position="475"/>
        <end position="486"/>
    </location>
</feature>
<dbReference type="Pfam" id="PF04824">
    <property type="entry name" value="Rad21_Rec8"/>
    <property type="match status" value="1"/>
</dbReference>
<sequence length="584" mass="64574">MQSAVQPYCSVRIATKSGPLAQIWLAANMSNLPKTSVLQTSIPESANEIAKASGCATDGSRERSGFEYITLHTSGDLLQGIVRVYSKQAAFLLTDIKDTLMKISTIFKMNQRVNVTIGKSNTITSIEQLILQDSVTEREVLSVPSLDFLESDQTSHNLLDGDNSMRRRVQGAAPWDTSLEIGRGFGGDDDLDLHETSALNLDFDFEDGQPSKTWEEGTRQTTLDEGSMAESRVGTIPLIEDDDFPLDDPNNGQWDLGISKDEEQQDHDENSSTMSVELGRRADNASMIDDNEDLGIDLGLEKEPVIEEPLAEEEPVIEKEIPVKRLKKNSELANAKPIELDNETELKEPQIRETFGDITNASSEQNDNGLTKKRILDDLLLSINYLPSSMLTDLLSFQKSKRQKLSLPEVEGPPEEAQIDISLSLDEHLISNEDTNHGSASDTEDSDHFMPIAADVGQLPTNENLLSSPERESSQTDQSISEQTQEVRLPPTDTASKTTVRMAELLRTEFASIDAPTFDDLLTAGHKSDVSNLRQDISKEEASRAFFDLLSLANEDCIDLDQQSSFDSISIKTKPNLFTKFITA</sequence>
<dbReference type="Proteomes" id="UP000510647">
    <property type="component" value="Chromosome 4"/>
</dbReference>
<name>A0A7H9HVG4_9SACH</name>
<dbReference type="EMBL" id="CP059270">
    <property type="protein sequence ID" value="QLQ80372.1"/>
    <property type="molecule type" value="Genomic_DNA"/>
</dbReference>
<keyword evidence="8" id="KW-1185">Reference proteome</keyword>
<evidence type="ECO:0008006" key="9">
    <source>
        <dbReference type="Google" id="ProtNLM"/>
    </source>
</evidence>
<dbReference type="CDD" id="cd21791">
    <property type="entry name" value="Rad21_Rec8_M_ScScc1p-like"/>
    <property type="match status" value="1"/>
</dbReference>
<organism evidence="7 8">
    <name type="scientific">Torulaspora globosa</name>
    <dbReference type="NCBI Taxonomy" id="48254"/>
    <lineage>
        <taxon>Eukaryota</taxon>
        <taxon>Fungi</taxon>
        <taxon>Dikarya</taxon>
        <taxon>Ascomycota</taxon>
        <taxon>Saccharomycotina</taxon>
        <taxon>Saccharomycetes</taxon>
        <taxon>Saccharomycetales</taxon>
        <taxon>Saccharomycetaceae</taxon>
        <taxon>Torulaspora</taxon>
    </lineage>
</organism>
<dbReference type="InterPro" id="IPR039781">
    <property type="entry name" value="Rad21/Rec8-like"/>
</dbReference>
<dbReference type="Pfam" id="PF04825">
    <property type="entry name" value="Rad21_Rec8_N"/>
    <property type="match status" value="1"/>
</dbReference>
<evidence type="ECO:0000256" key="3">
    <source>
        <dbReference type="ARBA" id="ARBA00023242"/>
    </source>
</evidence>
<proteinExistence type="inferred from homology"/>
<dbReference type="SUPFAM" id="SSF46785">
    <property type="entry name" value="Winged helix' DNA-binding domain"/>
    <property type="match status" value="1"/>
</dbReference>
<gene>
    <name evidence="7" type="ORF">HG537_0D03730</name>
</gene>
<dbReference type="InterPro" id="IPR023093">
    <property type="entry name" value="ScpA-like_C"/>
</dbReference>
<comment type="similarity">
    <text evidence="2">Belongs to the rad21 family.</text>
</comment>
<evidence type="ECO:0000259" key="5">
    <source>
        <dbReference type="Pfam" id="PF04824"/>
    </source>
</evidence>
<dbReference type="GO" id="GO:0030892">
    <property type="term" value="C:mitotic cohesin complex"/>
    <property type="evidence" value="ECO:0007669"/>
    <property type="project" value="TreeGrafter"/>
</dbReference>
<dbReference type="GO" id="GO:0003682">
    <property type="term" value="F:chromatin binding"/>
    <property type="evidence" value="ECO:0007669"/>
    <property type="project" value="TreeGrafter"/>
</dbReference>
<feature type="region of interest" description="Disordered" evidence="4">
    <location>
        <begin position="461"/>
        <end position="495"/>
    </location>
</feature>
<dbReference type="GO" id="GO:0005634">
    <property type="term" value="C:nucleus"/>
    <property type="evidence" value="ECO:0007669"/>
    <property type="project" value="UniProtKB-SubCell"/>
</dbReference>
<evidence type="ECO:0000256" key="2">
    <source>
        <dbReference type="ARBA" id="ARBA00009870"/>
    </source>
</evidence>
<dbReference type="PANTHER" id="PTHR12585:SF69">
    <property type="entry name" value="FI11703P"/>
    <property type="match status" value="1"/>
</dbReference>
<dbReference type="InterPro" id="IPR006910">
    <property type="entry name" value="Rad21_Rec8_N"/>
</dbReference>
<reference evidence="7 8" key="1">
    <citation type="submission" date="2020-06" db="EMBL/GenBank/DDBJ databases">
        <title>The yeast mating-type switching endonuclease HO is a domesticated member of an unorthodox homing genetic element family.</title>
        <authorList>
            <person name="Coughlan A.Y."/>
            <person name="Lombardi L."/>
            <person name="Braun-Galleani S."/>
            <person name="Martos A.R."/>
            <person name="Galeote V."/>
            <person name="Bigey F."/>
            <person name="Dequin S."/>
            <person name="Byrne K.P."/>
            <person name="Wolfe K.H."/>
        </authorList>
    </citation>
    <scope>NUCLEOTIDE SEQUENCE [LARGE SCALE GENOMIC DNA]</scope>
    <source>
        <strain evidence="7 8">CBS2947</strain>
    </source>
</reference>
<dbReference type="GO" id="GO:0007064">
    <property type="term" value="P:mitotic sister chromatid cohesion"/>
    <property type="evidence" value="ECO:0007669"/>
    <property type="project" value="TreeGrafter"/>
</dbReference>
<dbReference type="GO" id="GO:1990414">
    <property type="term" value="P:replication-born double-strand break repair via sister chromatid exchange"/>
    <property type="evidence" value="ECO:0007669"/>
    <property type="project" value="TreeGrafter"/>
</dbReference>
<dbReference type="AlphaFoldDB" id="A0A7H9HVG4"/>
<dbReference type="OrthoDB" id="10071381at2759"/>
<dbReference type="InterPro" id="IPR036390">
    <property type="entry name" value="WH_DNA-bd_sf"/>
</dbReference>
<feature type="region of interest" description="Disordered" evidence="4">
    <location>
        <begin position="204"/>
        <end position="290"/>
    </location>
</feature>
<evidence type="ECO:0000256" key="4">
    <source>
        <dbReference type="SAM" id="MobiDB-lite"/>
    </source>
</evidence>
<evidence type="ECO:0000256" key="1">
    <source>
        <dbReference type="ARBA" id="ARBA00004123"/>
    </source>
</evidence>
<feature type="compositionally biased region" description="Basic and acidic residues" evidence="4">
    <location>
        <begin position="258"/>
        <end position="270"/>
    </location>
</feature>
<dbReference type="PANTHER" id="PTHR12585">
    <property type="entry name" value="SCC1 / RAD21 FAMILY MEMBER"/>
    <property type="match status" value="1"/>
</dbReference>
<comment type="subcellular location">
    <subcellularLocation>
        <location evidence="1">Nucleus</location>
    </subcellularLocation>
</comment>
<evidence type="ECO:0000313" key="8">
    <source>
        <dbReference type="Proteomes" id="UP000510647"/>
    </source>
</evidence>
<dbReference type="InterPro" id="IPR006909">
    <property type="entry name" value="Rad21/Rec8_C_eu"/>
</dbReference>